<sequence>MVQGVTQKHYLRDILLLIFYFSLFLFLARAVPFVIGAIVIAFYFSVLLEVPREIIAKRTKTKLPVILAHFLTIILLAYVAVSVFPNIVWKIVDTFKIVQSTPVRMLPNWISSIIDEIKNNVSAFAMKLLGKVINLLPEIVTMITLLIATLIGLESIKAYVRPRIRKLFLDDPEKAEKFVFLFIQDVKRFVRGMILVSAISATITTVGLTLLNIPSALSLGVVTFLGGFFPIVGLIVSSIPMYIFALSQKGPTGILWVTLLLVAVNQLESWIYGPKIQSSNLRIHWFILVVALGIFASLLDFVGILIAFPSVIFLRNFWNEYVIPTQQNGTQK</sequence>
<protein>
    <submittedName>
        <fullName evidence="9">AI-2E family transporter</fullName>
    </submittedName>
</protein>
<dbReference type="Pfam" id="PF01594">
    <property type="entry name" value="AI-2E_transport"/>
    <property type="match status" value="1"/>
</dbReference>
<comment type="subcellular location">
    <subcellularLocation>
        <location evidence="1">Cell membrane</location>
        <topology evidence="1">Multi-pass membrane protein</topology>
    </subcellularLocation>
</comment>
<dbReference type="GO" id="GO:0005886">
    <property type="term" value="C:plasma membrane"/>
    <property type="evidence" value="ECO:0007669"/>
    <property type="project" value="UniProtKB-SubCell"/>
</dbReference>
<dbReference type="EMBL" id="DSZY01000026">
    <property type="protein sequence ID" value="HGU40606.1"/>
    <property type="molecule type" value="Genomic_DNA"/>
</dbReference>
<feature type="transmembrane region" description="Helical" evidence="8">
    <location>
        <begin position="193"/>
        <end position="213"/>
    </location>
</feature>
<evidence type="ECO:0000256" key="2">
    <source>
        <dbReference type="ARBA" id="ARBA00009773"/>
    </source>
</evidence>
<reference evidence="9" key="1">
    <citation type="journal article" date="2020" name="mSystems">
        <title>Genome- and Community-Level Interaction Insights into Carbon Utilization and Element Cycling Functions of Hydrothermarchaeota in Hydrothermal Sediment.</title>
        <authorList>
            <person name="Zhou Z."/>
            <person name="Liu Y."/>
            <person name="Xu W."/>
            <person name="Pan J."/>
            <person name="Luo Z.H."/>
            <person name="Li M."/>
        </authorList>
    </citation>
    <scope>NUCLEOTIDE SEQUENCE [LARGE SCALE GENOMIC DNA]</scope>
    <source>
        <strain evidence="9">SpSt-609</strain>
    </source>
</reference>
<evidence type="ECO:0000313" key="9">
    <source>
        <dbReference type="EMBL" id="HGU40606.1"/>
    </source>
</evidence>
<feature type="transmembrane region" description="Helical" evidence="8">
    <location>
        <begin position="65"/>
        <end position="84"/>
    </location>
</feature>
<proteinExistence type="inferred from homology"/>
<organism evidence="9">
    <name type="scientific">Fervidobacterium thailandense</name>
    <dbReference type="NCBI Taxonomy" id="1008305"/>
    <lineage>
        <taxon>Bacteria</taxon>
        <taxon>Thermotogati</taxon>
        <taxon>Thermotogota</taxon>
        <taxon>Thermotogae</taxon>
        <taxon>Thermotogales</taxon>
        <taxon>Fervidobacteriaceae</taxon>
        <taxon>Fervidobacterium</taxon>
    </lineage>
</organism>
<feature type="transmembrane region" description="Helical" evidence="8">
    <location>
        <begin position="219"/>
        <end position="246"/>
    </location>
</feature>
<evidence type="ECO:0000256" key="8">
    <source>
        <dbReference type="SAM" id="Phobius"/>
    </source>
</evidence>
<gene>
    <name evidence="9" type="ORF">ENT77_05355</name>
</gene>
<comment type="similarity">
    <text evidence="2">Belongs to the autoinducer-2 exporter (AI-2E) (TC 2.A.86) family.</text>
</comment>
<dbReference type="AlphaFoldDB" id="A0A7C5RJU8"/>
<evidence type="ECO:0000256" key="3">
    <source>
        <dbReference type="ARBA" id="ARBA00022448"/>
    </source>
</evidence>
<feature type="transmembrane region" description="Helical" evidence="8">
    <location>
        <begin position="139"/>
        <end position="160"/>
    </location>
</feature>
<dbReference type="GO" id="GO:0055085">
    <property type="term" value="P:transmembrane transport"/>
    <property type="evidence" value="ECO:0007669"/>
    <property type="project" value="TreeGrafter"/>
</dbReference>
<evidence type="ECO:0000256" key="4">
    <source>
        <dbReference type="ARBA" id="ARBA00022475"/>
    </source>
</evidence>
<name>A0A7C5RJU8_9BACT</name>
<evidence type="ECO:0000256" key="7">
    <source>
        <dbReference type="ARBA" id="ARBA00023136"/>
    </source>
</evidence>
<keyword evidence="6 8" id="KW-1133">Transmembrane helix</keyword>
<feature type="transmembrane region" description="Helical" evidence="8">
    <location>
        <begin position="285"/>
        <end position="308"/>
    </location>
</feature>
<evidence type="ECO:0000256" key="6">
    <source>
        <dbReference type="ARBA" id="ARBA00022989"/>
    </source>
</evidence>
<feature type="transmembrane region" description="Helical" evidence="8">
    <location>
        <begin position="14"/>
        <end position="44"/>
    </location>
</feature>
<keyword evidence="4" id="KW-1003">Cell membrane</keyword>
<dbReference type="InterPro" id="IPR002549">
    <property type="entry name" value="AI-2E-like"/>
</dbReference>
<dbReference type="PANTHER" id="PTHR21716">
    <property type="entry name" value="TRANSMEMBRANE PROTEIN"/>
    <property type="match status" value="1"/>
</dbReference>
<evidence type="ECO:0000256" key="1">
    <source>
        <dbReference type="ARBA" id="ARBA00004651"/>
    </source>
</evidence>
<keyword evidence="3" id="KW-0813">Transport</keyword>
<evidence type="ECO:0000256" key="5">
    <source>
        <dbReference type="ARBA" id="ARBA00022692"/>
    </source>
</evidence>
<keyword evidence="7 8" id="KW-0472">Membrane</keyword>
<dbReference type="PANTHER" id="PTHR21716:SF53">
    <property type="entry name" value="PERMEASE PERM-RELATED"/>
    <property type="match status" value="1"/>
</dbReference>
<comment type="caution">
    <text evidence="9">The sequence shown here is derived from an EMBL/GenBank/DDBJ whole genome shotgun (WGS) entry which is preliminary data.</text>
</comment>
<accession>A0A7C5RJU8</accession>
<feature type="transmembrane region" description="Helical" evidence="8">
    <location>
        <begin position="253"/>
        <end position="273"/>
    </location>
</feature>
<keyword evidence="5 8" id="KW-0812">Transmembrane</keyword>